<dbReference type="Proteomes" id="UP000094291">
    <property type="component" value="Unassembled WGS sequence"/>
</dbReference>
<keyword evidence="4" id="KW-1185">Reference proteome</keyword>
<feature type="region of interest" description="Disordered" evidence="1">
    <location>
        <begin position="1"/>
        <end position="20"/>
    </location>
</feature>
<organism evidence="3 4">
    <name type="scientific">Terasakiispira papahanaumokuakeensis</name>
    <dbReference type="NCBI Taxonomy" id="197479"/>
    <lineage>
        <taxon>Bacteria</taxon>
        <taxon>Pseudomonadati</taxon>
        <taxon>Pseudomonadota</taxon>
        <taxon>Gammaproteobacteria</taxon>
        <taxon>Oceanospirillales</taxon>
        <taxon>Terasakiispira</taxon>
    </lineage>
</organism>
<feature type="transmembrane region" description="Helical" evidence="2">
    <location>
        <begin position="84"/>
        <end position="110"/>
    </location>
</feature>
<keyword evidence="2" id="KW-0472">Membrane</keyword>
<proteinExistence type="predicted"/>
<evidence type="ECO:0000313" key="4">
    <source>
        <dbReference type="Proteomes" id="UP000094291"/>
    </source>
</evidence>
<name>A0A1E2V9F7_9GAMM</name>
<feature type="transmembrane region" description="Helical" evidence="2">
    <location>
        <begin position="130"/>
        <end position="148"/>
    </location>
</feature>
<dbReference type="EMBL" id="MDTQ01000001">
    <property type="protein sequence ID" value="ODC03456.1"/>
    <property type="molecule type" value="Genomic_DNA"/>
</dbReference>
<feature type="transmembrane region" description="Helical" evidence="2">
    <location>
        <begin position="53"/>
        <end position="72"/>
    </location>
</feature>
<comment type="caution">
    <text evidence="3">The sequence shown here is derived from an EMBL/GenBank/DDBJ whole genome shotgun (WGS) entry which is preliminary data.</text>
</comment>
<keyword evidence="2" id="KW-1133">Transmembrane helix</keyword>
<reference evidence="3 4" key="1">
    <citation type="submission" date="2016-08" db="EMBL/GenBank/DDBJ databases">
        <authorList>
            <person name="Seilhamer J.J."/>
        </authorList>
    </citation>
    <scope>NUCLEOTIDE SEQUENCE [LARGE SCALE GENOMIC DNA]</scope>
    <source>
        <strain evidence="3 4">PH27A</strain>
    </source>
</reference>
<feature type="compositionally biased region" description="Basic and acidic residues" evidence="1">
    <location>
        <begin position="7"/>
        <end position="20"/>
    </location>
</feature>
<feature type="transmembrane region" description="Helical" evidence="2">
    <location>
        <begin position="28"/>
        <end position="47"/>
    </location>
</feature>
<dbReference type="AlphaFoldDB" id="A0A1E2V9F7"/>
<sequence>MAEQDQQQEHHAGSCEQPENKKIPSMTWWLASPGLLLTIAGVIGSASHIGDNAYCAGAILLGGLMLTVALCLHKKASWSIDAELKSSATFILIIGSVLSLALFMAAIVLFPLPFVITQQGIETFFNNGTSIAKVLAGGAALAAFYATMHRSSQTQKQLDHHRVIELKALEDEIENSKHILIYLHRHLESILHKTTSINFEDINIIESFINKYNKITDFEKKAPSLSVKIFNIEASIQRAKKHQKDNNTQKLNLELQGIENTLTAMKSEIIISYNNWAKVTSLTFQKKSIYR</sequence>
<gene>
    <name evidence="3" type="ORF">BFW38_07745</name>
</gene>
<evidence type="ECO:0000256" key="2">
    <source>
        <dbReference type="SAM" id="Phobius"/>
    </source>
</evidence>
<accession>A0A1E2V9F7</accession>
<dbReference type="RefSeq" id="WP_068997872.1">
    <property type="nucleotide sequence ID" value="NZ_MDTQ01000001.1"/>
</dbReference>
<evidence type="ECO:0000313" key="3">
    <source>
        <dbReference type="EMBL" id="ODC03456.1"/>
    </source>
</evidence>
<evidence type="ECO:0000256" key="1">
    <source>
        <dbReference type="SAM" id="MobiDB-lite"/>
    </source>
</evidence>
<protein>
    <submittedName>
        <fullName evidence="3">Uncharacterized protein</fullName>
    </submittedName>
</protein>
<keyword evidence="2" id="KW-0812">Transmembrane</keyword>